<dbReference type="InterPro" id="IPR050358">
    <property type="entry name" value="RSE1/DDB1/CFT1"/>
</dbReference>
<comment type="caution">
    <text evidence="2">The sequence shown here is derived from an EMBL/GenBank/DDBJ whole genome shotgun (WGS) entry which is preliminary data.</text>
</comment>
<dbReference type="SUPFAM" id="SSF50978">
    <property type="entry name" value="WD40 repeat-like"/>
    <property type="match status" value="1"/>
</dbReference>
<protein>
    <submittedName>
        <fullName evidence="2">Splicing factor 3B subunit 3 like protein</fullName>
    </submittedName>
</protein>
<dbReference type="AlphaFoldDB" id="A0A8T0FA04"/>
<evidence type="ECO:0000313" key="3">
    <source>
        <dbReference type="Proteomes" id="UP000807504"/>
    </source>
</evidence>
<dbReference type="Pfam" id="PF10433">
    <property type="entry name" value="Beta-prop_RSE1_1st"/>
    <property type="match status" value="1"/>
</dbReference>
<gene>
    <name evidence="2" type="ORF">HNY73_011308</name>
</gene>
<proteinExistence type="predicted"/>
<dbReference type="InterPro" id="IPR015943">
    <property type="entry name" value="WD40/YVTN_repeat-like_dom_sf"/>
</dbReference>
<reference evidence="2" key="1">
    <citation type="journal article" date="2020" name="bioRxiv">
        <title>Chromosome-level reference genome of the European wasp spider Argiope bruennichi: a resource for studies on range expansion and evolutionary adaptation.</title>
        <authorList>
            <person name="Sheffer M.M."/>
            <person name="Hoppe A."/>
            <person name="Krehenwinkel H."/>
            <person name="Uhl G."/>
            <person name="Kuss A.W."/>
            <person name="Jensen L."/>
            <person name="Jensen C."/>
            <person name="Gillespie R.G."/>
            <person name="Hoff K.J."/>
            <person name="Prost S."/>
        </authorList>
    </citation>
    <scope>NUCLEOTIDE SEQUENCE</scope>
</reference>
<dbReference type="Gene3D" id="2.130.10.10">
    <property type="entry name" value="YVTN repeat-like/Quinoprotein amine dehydrogenase"/>
    <property type="match status" value="2"/>
</dbReference>
<evidence type="ECO:0000313" key="2">
    <source>
        <dbReference type="EMBL" id="KAF8785803.1"/>
    </source>
</evidence>
<accession>A0A8T0FA04</accession>
<reference evidence="2" key="2">
    <citation type="submission" date="2020-06" db="EMBL/GenBank/DDBJ databases">
        <authorList>
            <person name="Sheffer M."/>
        </authorList>
    </citation>
    <scope>NUCLEOTIDE SEQUENCE</scope>
</reference>
<organism evidence="2 3">
    <name type="scientific">Argiope bruennichi</name>
    <name type="common">Wasp spider</name>
    <name type="synonym">Aranea bruennichi</name>
    <dbReference type="NCBI Taxonomy" id="94029"/>
    <lineage>
        <taxon>Eukaryota</taxon>
        <taxon>Metazoa</taxon>
        <taxon>Ecdysozoa</taxon>
        <taxon>Arthropoda</taxon>
        <taxon>Chelicerata</taxon>
        <taxon>Arachnida</taxon>
        <taxon>Araneae</taxon>
        <taxon>Araneomorphae</taxon>
        <taxon>Entelegynae</taxon>
        <taxon>Araneoidea</taxon>
        <taxon>Araneidae</taxon>
        <taxon>Argiope</taxon>
    </lineage>
</organism>
<name>A0A8T0FA04_ARGBR</name>
<evidence type="ECO:0000259" key="1">
    <source>
        <dbReference type="Pfam" id="PF10433"/>
    </source>
</evidence>
<keyword evidence="3" id="KW-1185">Reference proteome</keyword>
<dbReference type="EMBL" id="JABXBU010000030">
    <property type="protein sequence ID" value="KAF8785803.1"/>
    <property type="molecule type" value="Genomic_DNA"/>
</dbReference>
<feature type="domain" description="RSE1/DDB1/CPSF1 first beta-propeller" evidence="1">
    <location>
        <begin position="14"/>
        <end position="366"/>
    </location>
</feature>
<sequence length="911" mass="103285">MTFYHQTLYDATNITQATVGNFLNGKKEDILICTGKVLKLLRFEPRYAMLHTMISVDIFDTVCAMGKFRKKRQFKDSIVITTERGFVIVLVVNDKKMAFEWIIEKQLKIDIPRKFLLHYLTFDFQGRAFCTAAIEAMQFWIYHGKDNRNLAYMEFSVDNTVIYDITFVDDNSENFVLAYLAASYEYEIGKRPNCRLIFSNISKDGEEGERDIIFIDHANSLISVPGEKGVLVCSENFLTYYPMNLQDGIVRCSIPKRITDPLANVIFVCFTKYNVKTDPNLLNEPSTADASSIQNKKKSIYYFAQTEQGDIFKIQVVVNERGVNEIILKYFITLPLATALCVLEGEFLFVVSESHNHYVYKIADIENDAKVHSSFSSSLPLPEGKHFFFMHRTLDIAPVSEIKSISPIMQFAFSPCSAKKYQWCLASGRGSLSKLTISERDVIYQFHTKIEKEKDERPIDMWAVESIPSISQEAEMLIVISFVETTAVYAVKNNSAYFKRIVKEEALLALNSNTLYCAKIGEDAIIQVCPVGVCLITAKKNHLVVPVKENLIHACTMNKQTLILAYRDRFLEPRKIGENGSLLDSKIPSWEVNGNVTCLLLSANSGNDQLLAVGLCTSNPVVSEVHLFNVFPETRLLCKLCVESSPYSFCFMNIDPNQPSFLVGCENGKVLTIVMEKTYKGCQLNIMKIEAVGARSVRLLQVCADEKQSVLAISDESWCKETVDEDFTQVRVALFWCICFIPKLESVATVSDALLRAVEVENLHCKPQVTIPLDYTPKKLVTDPLSGNIIIIESDNNSYTEETKEKKRKELEMHIAAAKNPHSTSRPPAVEKIPKSWASLIRVIKFHEGNVKEVAEIRAKQREAALSLYLMGLYYIRALILFHNVSHRPAHFAFNHFQSFDPWCPPSEASI</sequence>
<dbReference type="Proteomes" id="UP000807504">
    <property type="component" value="Unassembled WGS sequence"/>
</dbReference>
<dbReference type="PANTHER" id="PTHR10644">
    <property type="entry name" value="DNA REPAIR/RNA PROCESSING CPSF FAMILY"/>
    <property type="match status" value="1"/>
</dbReference>
<dbReference type="InterPro" id="IPR036322">
    <property type="entry name" value="WD40_repeat_dom_sf"/>
</dbReference>
<dbReference type="InterPro" id="IPR018846">
    <property type="entry name" value="Beta-prop_RSE1/DDB1/CPSF1_1st"/>
</dbReference>